<gene>
    <name evidence="1" type="ORF">GYA37_02890</name>
</gene>
<dbReference type="Proteomes" id="UP000590542">
    <property type="component" value="Unassembled WGS sequence"/>
</dbReference>
<reference evidence="1 2" key="1">
    <citation type="journal article" date="2020" name="Biotechnol. Biofuels">
        <title>New insights from the biogas microbiome by comprehensive genome-resolved metagenomics of nearly 1600 species originating from multiple anaerobic digesters.</title>
        <authorList>
            <person name="Campanaro S."/>
            <person name="Treu L."/>
            <person name="Rodriguez-R L.M."/>
            <person name="Kovalovszki A."/>
            <person name="Ziels R.M."/>
            <person name="Maus I."/>
            <person name="Zhu X."/>
            <person name="Kougias P.G."/>
            <person name="Basile A."/>
            <person name="Luo G."/>
            <person name="Schluter A."/>
            <person name="Konstantinidis K.T."/>
            <person name="Angelidaki I."/>
        </authorList>
    </citation>
    <scope>NUCLEOTIDE SEQUENCE [LARGE SCALE GENOMIC DNA]</scope>
    <source>
        <strain evidence="1">AS27yjCOA_202</strain>
    </source>
</reference>
<evidence type="ECO:0000313" key="2">
    <source>
        <dbReference type="Proteomes" id="UP000590542"/>
    </source>
</evidence>
<dbReference type="AlphaFoldDB" id="A0A7X9E759"/>
<name>A0A7X9E759_UNCKA</name>
<evidence type="ECO:0000313" key="1">
    <source>
        <dbReference type="EMBL" id="NMB91769.1"/>
    </source>
</evidence>
<accession>A0A7X9E759</accession>
<proteinExistence type="predicted"/>
<comment type="caution">
    <text evidence="1">The sequence shown here is derived from an EMBL/GenBank/DDBJ whole genome shotgun (WGS) entry which is preliminary data.</text>
</comment>
<sequence>MSRMIPCVVKLTGDPRFYVVGSSNGKVISILISCEGKQIFEPLSNKEIRLKPADSASFLNCIKDLRNKPSILVCEFKTYEEAEFAAAKAYGVDYDLVDFICLYTPV</sequence>
<protein>
    <submittedName>
        <fullName evidence="1">Uncharacterized protein</fullName>
    </submittedName>
</protein>
<dbReference type="EMBL" id="JAAZNV010000009">
    <property type="protein sequence ID" value="NMB91769.1"/>
    <property type="molecule type" value="Genomic_DNA"/>
</dbReference>
<organism evidence="1 2">
    <name type="scientific">candidate division WWE3 bacterium</name>
    <dbReference type="NCBI Taxonomy" id="2053526"/>
    <lineage>
        <taxon>Bacteria</taxon>
        <taxon>Katanobacteria</taxon>
    </lineage>
</organism>